<dbReference type="AlphaFoldDB" id="A0A2S7X0M9"/>
<dbReference type="InterPro" id="IPR001296">
    <property type="entry name" value="Glyco_trans_1"/>
</dbReference>
<dbReference type="Proteomes" id="UP000239263">
    <property type="component" value="Unassembled WGS sequence"/>
</dbReference>
<gene>
    <name evidence="3" type="ORF">BTO22_18125</name>
</gene>
<evidence type="ECO:0000313" key="4">
    <source>
        <dbReference type="Proteomes" id="UP000239263"/>
    </source>
</evidence>
<dbReference type="EMBL" id="MSCO01000003">
    <property type="protein sequence ID" value="PQJ83308.1"/>
    <property type="molecule type" value="Genomic_DNA"/>
</dbReference>
<dbReference type="PANTHER" id="PTHR12526">
    <property type="entry name" value="GLYCOSYLTRANSFERASE"/>
    <property type="match status" value="1"/>
</dbReference>
<reference evidence="3 4" key="1">
    <citation type="submission" date="2016-12" db="EMBL/GenBank/DDBJ databases">
        <title>Diversity of luminous bacteria.</title>
        <authorList>
            <person name="Yoshizawa S."/>
            <person name="Kogure K."/>
        </authorList>
    </citation>
    <scope>NUCLEOTIDE SEQUENCE [LARGE SCALE GENOMIC DNA]</scope>
    <source>
        <strain evidence="3 4">ATCC 33715</strain>
    </source>
</reference>
<dbReference type="GO" id="GO:0016757">
    <property type="term" value="F:glycosyltransferase activity"/>
    <property type="evidence" value="ECO:0007669"/>
    <property type="project" value="InterPro"/>
</dbReference>
<evidence type="ECO:0000256" key="1">
    <source>
        <dbReference type="SAM" id="Phobius"/>
    </source>
</evidence>
<dbReference type="Pfam" id="PF00534">
    <property type="entry name" value="Glycos_transf_1"/>
    <property type="match status" value="1"/>
</dbReference>
<keyword evidence="1" id="KW-1133">Transmembrane helix</keyword>
<dbReference type="OrthoDB" id="9792269at2"/>
<dbReference type="Gene3D" id="3.40.50.2000">
    <property type="entry name" value="Glycogen Phosphorylase B"/>
    <property type="match status" value="2"/>
</dbReference>
<keyword evidence="1" id="KW-0472">Membrane</keyword>
<dbReference type="GO" id="GO:1901135">
    <property type="term" value="P:carbohydrate derivative metabolic process"/>
    <property type="evidence" value="ECO:0007669"/>
    <property type="project" value="UniProtKB-ARBA"/>
</dbReference>
<dbReference type="SUPFAM" id="SSF53756">
    <property type="entry name" value="UDP-Glycosyltransferase/glycogen phosphorylase"/>
    <property type="match status" value="1"/>
</dbReference>
<evidence type="ECO:0000313" key="3">
    <source>
        <dbReference type="EMBL" id="PQJ83308.1"/>
    </source>
</evidence>
<dbReference type="RefSeq" id="WP_105056728.1">
    <property type="nucleotide sequence ID" value="NZ_CAWNRT010000003.1"/>
</dbReference>
<dbReference type="CDD" id="cd03811">
    <property type="entry name" value="GT4_GT28_WabH-like"/>
    <property type="match status" value="1"/>
</dbReference>
<protein>
    <submittedName>
        <fullName evidence="3">Glycosyl transferase</fullName>
    </submittedName>
</protein>
<keyword evidence="1" id="KW-0812">Transmembrane</keyword>
<sequence>MKIAVVVNCLKMGGMERVAVNLADAFHEAGHTTDLIYLKNRKKEIEPRNSAIPLRLFNLKKMVLSSGIGVIWFIICQFLNVIFRKTLPIWFAYAEAIAFKRQLKNLEKHNGKFDLIIFRGQGTFEHIWPIQDKRFVYVCENVQKKHMYGQLSKWIFTKLFKERNVVCVSNGALDSFNDMCATHDISPQKAITLNNPNDFNKIKEDAESGNEPLHPNPYILGLGRLVPQKNFTLLVSAYHHAISNYKIEQDLVIVGAGKDLSNIKATVEELGLSDRVYFKGQQNNPFPWYQQADLFVLSSKFEGLGMVLIESLACGTRVVSTDSQGGVKQIMNGQLEAFLARETPEALAEKIHHALSLEWNDNFAVFVQETLNKFDGKIIINQYIQEFN</sequence>
<proteinExistence type="predicted"/>
<comment type="caution">
    <text evidence="3">The sequence shown here is derived from an EMBL/GenBank/DDBJ whole genome shotgun (WGS) entry which is preliminary data.</text>
</comment>
<organism evidence="3 4">
    <name type="scientific">Aliivibrio sifiae</name>
    <dbReference type="NCBI Taxonomy" id="566293"/>
    <lineage>
        <taxon>Bacteria</taxon>
        <taxon>Pseudomonadati</taxon>
        <taxon>Pseudomonadota</taxon>
        <taxon>Gammaproteobacteria</taxon>
        <taxon>Vibrionales</taxon>
        <taxon>Vibrionaceae</taxon>
        <taxon>Aliivibrio</taxon>
    </lineage>
</organism>
<keyword evidence="3" id="KW-0808">Transferase</keyword>
<name>A0A2S7X0M9_9GAMM</name>
<evidence type="ECO:0000259" key="2">
    <source>
        <dbReference type="Pfam" id="PF00534"/>
    </source>
</evidence>
<feature type="domain" description="Glycosyl transferase family 1" evidence="2">
    <location>
        <begin position="214"/>
        <end position="358"/>
    </location>
</feature>
<feature type="transmembrane region" description="Helical" evidence="1">
    <location>
        <begin position="63"/>
        <end position="83"/>
    </location>
</feature>
<accession>A0A2S7X0M9</accession>